<dbReference type="EMBL" id="JALN02000002">
    <property type="protein sequence ID" value="KDE97069.1"/>
    <property type="molecule type" value="Genomic_DNA"/>
</dbReference>
<comment type="caution">
    <text evidence="1">The sequence shown here is derived from an EMBL/GenBank/DDBJ whole genome shotgun (WGS) entry which is preliminary data.</text>
</comment>
<dbReference type="InterPro" id="IPR011010">
    <property type="entry name" value="DNA_brk_join_enz"/>
</dbReference>
<evidence type="ECO:0008006" key="5">
    <source>
        <dbReference type="Google" id="ProtNLM"/>
    </source>
</evidence>
<name>A0A064CDX0_9MYCO</name>
<evidence type="ECO:0000313" key="4">
    <source>
        <dbReference type="Proteomes" id="UP000022835"/>
    </source>
</evidence>
<dbReference type="Proteomes" id="UP000022835">
    <property type="component" value="Unassembled WGS sequence"/>
</dbReference>
<dbReference type="GO" id="GO:0003677">
    <property type="term" value="F:DNA binding"/>
    <property type="evidence" value="ECO:0007669"/>
    <property type="project" value="InterPro"/>
</dbReference>
<sequence length="359" mass="39889">MRFLATAEGALTHATVDACPPGQARHYLRALLVEANVLTRRDEPIERLETWIDEFTASLAPRHAALLEPYARWGILRTARRRAARRGFTANAADSSRERIRLALRLIEHVESSGHRIGDLTQTMLDDWTAGDRNRSRRIKGFVAWLNKRGIVENVTLARGSQVPPSEISDEQDHRGQIAKLLDEHCGIELQTRVAGLLVLLYGAKLVNIQRLTTAHVTSTGPCTQLTLVNHPIELPESVATLVNRLTQQASQNPRAQTPDSDAHFLFPGARAHEPIHTRTLSVKLAEAGVPSRLGRNYAMVALTSDLPAAIVAAQLGLSASATTQWAKFGQRDRTEYLLARRKSETEPTQSFREHHSYV</sequence>
<accession>A0A064CDX0</accession>
<proteinExistence type="predicted"/>
<dbReference type="SUPFAM" id="SSF56349">
    <property type="entry name" value="DNA breaking-rejoining enzymes"/>
    <property type="match status" value="1"/>
</dbReference>
<gene>
    <name evidence="3" type="ORF">Y900_004390</name>
    <name evidence="2" type="ORF">Y900_027665</name>
    <name evidence="1" type="ORF">Y900_030280</name>
</gene>
<dbReference type="eggNOG" id="COG4974">
    <property type="taxonomic scope" value="Bacteria"/>
</dbReference>
<dbReference type="EMBL" id="JALN02000003">
    <property type="protein sequence ID" value="KDE96923.1"/>
    <property type="molecule type" value="Genomic_DNA"/>
</dbReference>
<reference evidence="1 4" key="1">
    <citation type="submission" date="2014-05" db="EMBL/GenBank/DDBJ databases">
        <title>Genome sequence of Mycobacterium aromaticivorans strain JS19b1T (= DSM 45407T).</title>
        <authorList>
            <person name="Kwak Y."/>
            <person name="Park G.-S."/>
            <person name="Li Q.X."/>
            <person name="Lee S.-E."/>
            <person name="Shin J.-H."/>
        </authorList>
    </citation>
    <scope>NUCLEOTIDE SEQUENCE [LARGE SCALE GENOMIC DNA]</scope>
    <source>
        <strain evidence="1 4">JS19b1</strain>
    </source>
</reference>
<evidence type="ECO:0000313" key="1">
    <source>
        <dbReference type="EMBL" id="KDE96923.1"/>
    </source>
</evidence>
<dbReference type="STRING" id="1440774.Y900_004390"/>
<evidence type="ECO:0000313" key="2">
    <source>
        <dbReference type="EMBL" id="KDE97069.1"/>
    </source>
</evidence>
<dbReference type="AlphaFoldDB" id="A0A064CDX0"/>
<dbReference type="EMBL" id="JALN02000001">
    <property type="protein sequence ID" value="KDE98200.1"/>
    <property type="molecule type" value="Genomic_DNA"/>
</dbReference>
<organism evidence="1 4">
    <name type="scientific">Mycolicibacterium aromaticivorans JS19b1 = JCM 16368</name>
    <dbReference type="NCBI Taxonomy" id="1440774"/>
    <lineage>
        <taxon>Bacteria</taxon>
        <taxon>Bacillati</taxon>
        <taxon>Actinomycetota</taxon>
        <taxon>Actinomycetes</taxon>
        <taxon>Mycobacteriales</taxon>
        <taxon>Mycobacteriaceae</taxon>
        <taxon>Mycolicibacterium</taxon>
    </lineage>
</organism>
<protein>
    <recommendedName>
        <fullName evidence="5">Integrase</fullName>
    </recommendedName>
</protein>
<keyword evidence="4" id="KW-1185">Reference proteome</keyword>
<evidence type="ECO:0000313" key="3">
    <source>
        <dbReference type="EMBL" id="KDE98200.1"/>
    </source>
</evidence>